<sequence>MALSRRRAIALAVVVPTVLIALLDGWRSSFLSWPVTLVQVAVTVGVVVLLLRVALPGVASRAATMAVFLLGWGVVVLAAGAGEAVATLVNNELALGGIAVGAGTEPSFGWFAYTPLGPQAHGGLSMDADYASPSPFAGSLLPHGTAALALGLGWVSGGAGALAYARTAHLEREDGTASS</sequence>
<gene>
    <name evidence="2" type="ORF">SAMN02745673_03010</name>
</gene>
<evidence type="ECO:0000313" key="2">
    <source>
        <dbReference type="EMBL" id="SKA19758.1"/>
    </source>
</evidence>
<keyword evidence="3" id="KW-1185">Reference proteome</keyword>
<dbReference type="Proteomes" id="UP000190637">
    <property type="component" value="Unassembled WGS sequence"/>
</dbReference>
<organism evidence="2 3">
    <name type="scientific">Marinactinospora thermotolerans DSM 45154</name>
    <dbReference type="NCBI Taxonomy" id="1122192"/>
    <lineage>
        <taxon>Bacteria</taxon>
        <taxon>Bacillati</taxon>
        <taxon>Actinomycetota</taxon>
        <taxon>Actinomycetes</taxon>
        <taxon>Streptosporangiales</taxon>
        <taxon>Nocardiopsidaceae</taxon>
        <taxon>Marinactinospora</taxon>
    </lineage>
</organism>
<feature type="transmembrane region" description="Helical" evidence="1">
    <location>
        <begin position="62"/>
        <end position="81"/>
    </location>
</feature>
<feature type="transmembrane region" description="Helical" evidence="1">
    <location>
        <begin position="146"/>
        <end position="165"/>
    </location>
</feature>
<evidence type="ECO:0000313" key="3">
    <source>
        <dbReference type="Proteomes" id="UP000190637"/>
    </source>
</evidence>
<dbReference type="EMBL" id="FUWS01000007">
    <property type="protein sequence ID" value="SKA19758.1"/>
    <property type="molecule type" value="Genomic_DNA"/>
</dbReference>
<proteinExistence type="predicted"/>
<keyword evidence="1" id="KW-0812">Transmembrane</keyword>
<evidence type="ECO:0000256" key="1">
    <source>
        <dbReference type="SAM" id="Phobius"/>
    </source>
</evidence>
<accession>A0A1T4RVI7</accession>
<name>A0A1T4RVI7_9ACTN</name>
<dbReference type="AlphaFoldDB" id="A0A1T4RVI7"/>
<feature type="transmembrane region" description="Helical" evidence="1">
    <location>
        <begin position="33"/>
        <end position="55"/>
    </location>
</feature>
<dbReference type="RefSeq" id="WP_078762299.1">
    <property type="nucleotide sequence ID" value="NZ_FUWS01000007.1"/>
</dbReference>
<protein>
    <submittedName>
        <fullName evidence="2">Uncharacterized protein</fullName>
    </submittedName>
</protein>
<keyword evidence="1" id="KW-1133">Transmembrane helix</keyword>
<reference evidence="2 3" key="1">
    <citation type="submission" date="2017-02" db="EMBL/GenBank/DDBJ databases">
        <authorList>
            <person name="Peterson S.W."/>
        </authorList>
    </citation>
    <scope>NUCLEOTIDE SEQUENCE [LARGE SCALE GENOMIC DNA]</scope>
    <source>
        <strain evidence="2 3">DSM 45154</strain>
    </source>
</reference>
<dbReference type="STRING" id="1122192.SAMN02745673_03010"/>
<keyword evidence="1" id="KW-0472">Membrane</keyword>